<dbReference type="AlphaFoldDB" id="A0AAE3M5Q4"/>
<evidence type="ECO:0000313" key="6">
    <source>
        <dbReference type="EMBL" id="MCW3787431.1"/>
    </source>
</evidence>
<dbReference type="InterPro" id="IPR051906">
    <property type="entry name" value="TolC-like"/>
</dbReference>
<dbReference type="EMBL" id="JAPDPJ010000029">
    <property type="protein sequence ID" value="MCW3787431.1"/>
    <property type="molecule type" value="Genomic_DNA"/>
</dbReference>
<comment type="caution">
    <text evidence="6">The sequence shown here is derived from an EMBL/GenBank/DDBJ whole genome shotgun (WGS) entry which is preliminary data.</text>
</comment>
<dbReference type="PANTHER" id="PTHR30026">
    <property type="entry name" value="OUTER MEMBRANE PROTEIN TOLC"/>
    <property type="match status" value="1"/>
</dbReference>
<sequence>MVQHKIYLITIAFLMLWYTGIGAQSTMSLEECMQSARENYPLYGNFKHIEDQLDLRLKNLNANYYPQLDLNAQASHQNDVPHIESSNLPFAVPQGPKDQYKASVDIQQVIFDAGRTKVAKEVEQVNTDAQKSSLEVELYKIRSKVIQTYFLILTIDEQIKLIEYKSTTIEKRLQEIESAVANGMILASQADYLKVEVLTIKQELIRLSEGKKAALKIMETLTGKVISENTDFVEPTGLSQQQIFIRPEYKYFNDQRQQISVMQKMNVKERLPYVAGFGQFGYGNPGFNMLKDQLAPFYIIGIKLKWNIWDWKQTSRIKQYFQIQSNRIDLQQSVFDMNIDMASRDVNSKINQMQKIMDQDDEIIQLRKRITASSTSQLNNGTITASDYLNDLNMESIALLSKKLHQLELVKSQIELVDLKGSSVNTKK</sequence>
<dbReference type="Proteomes" id="UP001209229">
    <property type="component" value="Unassembled WGS sequence"/>
</dbReference>
<keyword evidence="5" id="KW-0998">Cell outer membrane</keyword>
<evidence type="ECO:0000313" key="7">
    <source>
        <dbReference type="Proteomes" id="UP001209229"/>
    </source>
</evidence>
<evidence type="ECO:0000256" key="1">
    <source>
        <dbReference type="ARBA" id="ARBA00004442"/>
    </source>
</evidence>
<protein>
    <submittedName>
        <fullName evidence="6">TolC family protein</fullName>
    </submittedName>
</protein>
<keyword evidence="4" id="KW-0472">Membrane</keyword>
<proteinExistence type="predicted"/>
<keyword evidence="3" id="KW-0812">Transmembrane</keyword>
<dbReference type="GO" id="GO:0015562">
    <property type="term" value="F:efflux transmembrane transporter activity"/>
    <property type="evidence" value="ECO:0007669"/>
    <property type="project" value="InterPro"/>
</dbReference>
<dbReference type="PANTHER" id="PTHR30026:SF20">
    <property type="entry name" value="OUTER MEMBRANE PROTEIN TOLC"/>
    <property type="match status" value="1"/>
</dbReference>
<evidence type="ECO:0000256" key="3">
    <source>
        <dbReference type="ARBA" id="ARBA00022692"/>
    </source>
</evidence>
<keyword evidence="2" id="KW-1134">Transmembrane beta strand</keyword>
<organism evidence="6 7">
    <name type="scientific">Plebeiibacterium sediminum</name>
    <dbReference type="NCBI Taxonomy" id="2992112"/>
    <lineage>
        <taxon>Bacteria</taxon>
        <taxon>Pseudomonadati</taxon>
        <taxon>Bacteroidota</taxon>
        <taxon>Bacteroidia</taxon>
        <taxon>Marinilabiliales</taxon>
        <taxon>Marinilabiliaceae</taxon>
        <taxon>Plebeiibacterium</taxon>
    </lineage>
</organism>
<evidence type="ECO:0000256" key="4">
    <source>
        <dbReference type="ARBA" id="ARBA00023136"/>
    </source>
</evidence>
<reference evidence="6" key="1">
    <citation type="submission" date="2022-10" db="EMBL/GenBank/DDBJ databases">
        <authorList>
            <person name="Yu W.X."/>
        </authorList>
    </citation>
    <scope>NUCLEOTIDE SEQUENCE</scope>
    <source>
        <strain evidence="6">AAT</strain>
    </source>
</reference>
<dbReference type="GO" id="GO:0015288">
    <property type="term" value="F:porin activity"/>
    <property type="evidence" value="ECO:0007669"/>
    <property type="project" value="TreeGrafter"/>
</dbReference>
<dbReference type="SUPFAM" id="SSF56954">
    <property type="entry name" value="Outer membrane efflux proteins (OEP)"/>
    <property type="match status" value="1"/>
</dbReference>
<dbReference type="RefSeq" id="WP_301190996.1">
    <property type="nucleotide sequence ID" value="NZ_JAPDPJ010000029.1"/>
</dbReference>
<gene>
    <name evidence="6" type="ORF">OM075_13205</name>
</gene>
<evidence type="ECO:0000256" key="2">
    <source>
        <dbReference type="ARBA" id="ARBA00022452"/>
    </source>
</evidence>
<name>A0AAE3M5Q4_9BACT</name>
<dbReference type="GO" id="GO:1990281">
    <property type="term" value="C:efflux pump complex"/>
    <property type="evidence" value="ECO:0007669"/>
    <property type="project" value="TreeGrafter"/>
</dbReference>
<comment type="subcellular location">
    <subcellularLocation>
        <location evidence="1">Cell outer membrane</location>
    </subcellularLocation>
</comment>
<accession>A0AAE3M5Q4</accession>
<evidence type="ECO:0000256" key="5">
    <source>
        <dbReference type="ARBA" id="ARBA00023237"/>
    </source>
</evidence>
<dbReference type="GO" id="GO:0009279">
    <property type="term" value="C:cell outer membrane"/>
    <property type="evidence" value="ECO:0007669"/>
    <property type="project" value="UniProtKB-SubCell"/>
</dbReference>
<dbReference type="Gene3D" id="1.20.1600.10">
    <property type="entry name" value="Outer membrane efflux proteins (OEP)"/>
    <property type="match status" value="1"/>
</dbReference>
<keyword evidence="7" id="KW-1185">Reference proteome</keyword>